<feature type="DNA-binding region" description="H-T-H motif" evidence="4">
    <location>
        <begin position="34"/>
        <end position="53"/>
    </location>
</feature>
<dbReference type="STRING" id="948102.BKG76_15335"/>
<dbReference type="SUPFAM" id="SSF46689">
    <property type="entry name" value="Homeodomain-like"/>
    <property type="match status" value="1"/>
</dbReference>
<dbReference type="PROSITE" id="PS50977">
    <property type="entry name" value="HTH_TETR_2"/>
    <property type="match status" value="1"/>
</dbReference>
<gene>
    <name evidence="6" type="ORF">BKG76_15335</name>
</gene>
<evidence type="ECO:0000313" key="6">
    <source>
        <dbReference type="EMBL" id="OHU21920.1"/>
    </source>
</evidence>
<dbReference type="GO" id="GO:0000976">
    <property type="term" value="F:transcription cis-regulatory region binding"/>
    <property type="evidence" value="ECO:0007669"/>
    <property type="project" value="TreeGrafter"/>
</dbReference>
<dbReference type="InterPro" id="IPR001647">
    <property type="entry name" value="HTH_TetR"/>
</dbReference>
<feature type="domain" description="HTH tetR-type" evidence="5">
    <location>
        <begin position="11"/>
        <end position="71"/>
    </location>
</feature>
<evidence type="ECO:0000256" key="1">
    <source>
        <dbReference type="ARBA" id="ARBA00023015"/>
    </source>
</evidence>
<name>A0A1S1LCX5_9MYCO</name>
<evidence type="ECO:0000256" key="4">
    <source>
        <dbReference type="PROSITE-ProRule" id="PRU00335"/>
    </source>
</evidence>
<dbReference type="GO" id="GO:0003700">
    <property type="term" value="F:DNA-binding transcription factor activity"/>
    <property type="evidence" value="ECO:0007669"/>
    <property type="project" value="TreeGrafter"/>
</dbReference>
<keyword evidence="2 4" id="KW-0238">DNA-binding</keyword>
<protein>
    <submittedName>
        <fullName evidence="6">TetR family transcriptional regulator</fullName>
    </submittedName>
</protein>
<comment type="caution">
    <text evidence="6">The sequence shown here is derived from an EMBL/GenBank/DDBJ whole genome shotgun (WGS) entry which is preliminary data.</text>
</comment>
<dbReference type="Gene3D" id="1.10.357.10">
    <property type="entry name" value="Tetracycline Repressor, domain 2"/>
    <property type="match status" value="1"/>
</dbReference>
<dbReference type="PANTHER" id="PTHR30055:SF234">
    <property type="entry name" value="HTH-TYPE TRANSCRIPTIONAL REGULATOR BETI"/>
    <property type="match status" value="1"/>
</dbReference>
<evidence type="ECO:0000313" key="7">
    <source>
        <dbReference type="Proteomes" id="UP000179616"/>
    </source>
</evidence>
<dbReference type="EMBL" id="MLIK01000019">
    <property type="protein sequence ID" value="OHU21920.1"/>
    <property type="molecule type" value="Genomic_DNA"/>
</dbReference>
<evidence type="ECO:0000256" key="3">
    <source>
        <dbReference type="ARBA" id="ARBA00023163"/>
    </source>
</evidence>
<proteinExistence type="predicted"/>
<reference evidence="6 7" key="1">
    <citation type="submission" date="2016-10" db="EMBL/GenBank/DDBJ databases">
        <title>Evaluation of Human, Veterinary and Environmental Mycobacterium chelonae Isolates by Core Genome Phylogenomic Analysis, Targeted Gene Comparison, and Anti-microbial Susceptibility Patterns: A Tale of Mistaken Identities.</title>
        <authorList>
            <person name="Fogelson S.B."/>
            <person name="Camus A.C."/>
            <person name="Lorenz W."/>
            <person name="Vasireddy R."/>
            <person name="Vasireddy S."/>
            <person name="Smith T."/>
            <person name="Brown-Elliott B.A."/>
            <person name="Wallace R.J.Jr."/>
            <person name="Hasan N.A."/>
            <person name="Reischl U."/>
            <person name="Sanchez S."/>
        </authorList>
    </citation>
    <scope>NUCLEOTIDE SEQUENCE [LARGE SCALE GENOMIC DNA]</scope>
    <source>
        <strain evidence="6 7">1559</strain>
    </source>
</reference>
<dbReference type="OrthoDB" id="4537420at2"/>
<keyword evidence="1" id="KW-0805">Transcription regulation</keyword>
<dbReference type="AlphaFoldDB" id="A0A1S1LCX5"/>
<dbReference type="InterPro" id="IPR050109">
    <property type="entry name" value="HTH-type_TetR-like_transc_reg"/>
</dbReference>
<evidence type="ECO:0000256" key="2">
    <source>
        <dbReference type="ARBA" id="ARBA00023125"/>
    </source>
</evidence>
<organism evidence="6 7">
    <name type="scientific">Mycobacteroides franklinii</name>
    <dbReference type="NCBI Taxonomy" id="948102"/>
    <lineage>
        <taxon>Bacteria</taxon>
        <taxon>Bacillati</taxon>
        <taxon>Actinomycetota</taxon>
        <taxon>Actinomycetes</taxon>
        <taxon>Mycobacteriales</taxon>
        <taxon>Mycobacteriaceae</taxon>
        <taxon>Mycobacteroides</taxon>
    </lineage>
</organism>
<dbReference type="GeneID" id="57168183"/>
<dbReference type="InterPro" id="IPR009057">
    <property type="entry name" value="Homeodomain-like_sf"/>
</dbReference>
<sequence length="199" mass="21843">MKVATADNPRDDIPEPIVAAVAMTLVRSGMQRFNLSAAAEQAGVSRSTLYNWFGGKQAAIDTAFGYLADAFIEFFAAAVGAESTLVDQVSAAAAGICEHRRWTDRLALHTTDLLELILDERGEDLMARSVAFWTPRIRQAQERKEIPGRIVPEEAAEWIIRTLMSIEVLPPIVIDLSDPVAVRRYFADYITHGLGAARG</sequence>
<dbReference type="Proteomes" id="UP000179616">
    <property type="component" value="Unassembled WGS sequence"/>
</dbReference>
<dbReference type="PANTHER" id="PTHR30055">
    <property type="entry name" value="HTH-TYPE TRANSCRIPTIONAL REGULATOR RUTR"/>
    <property type="match status" value="1"/>
</dbReference>
<dbReference type="RefSeq" id="WP_070938377.1">
    <property type="nucleotide sequence ID" value="NZ_MLIK01000019.1"/>
</dbReference>
<keyword evidence="3" id="KW-0804">Transcription</keyword>
<accession>A0A1S1LCX5</accession>
<evidence type="ECO:0000259" key="5">
    <source>
        <dbReference type="PROSITE" id="PS50977"/>
    </source>
</evidence>